<proteinExistence type="predicted"/>
<dbReference type="EMBL" id="CP021059">
    <property type="protein sequence ID" value="ARQ07043.1"/>
    <property type="molecule type" value="Genomic_DNA"/>
</dbReference>
<protein>
    <submittedName>
        <fullName evidence="2">Uncharacterized protein</fullName>
    </submittedName>
</protein>
<dbReference type="STRING" id="1855823.MCCS_14020"/>
<feature type="region of interest" description="Disordered" evidence="1">
    <location>
        <begin position="1"/>
        <end position="37"/>
    </location>
</feature>
<accession>A0A1W7ABQ8</accession>
<gene>
    <name evidence="2" type="ORF">MCCS_14020</name>
</gene>
<dbReference type="AlphaFoldDB" id="A0A1W7ABQ8"/>
<feature type="compositionally biased region" description="Basic and acidic residues" evidence="1">
    <location>
        <begin position="23"/>
        <end position="37"/>
    </location>
</feature>
<evidence type="ECO:0000256" key="1">
    <source>
        <dbReference type="SAM" id="MobiDB-lite"/>
    </source>
</evidence>
<dbReference type="KEGG" id="mcak:MCCS_14020"/>
<organism evidence="2 3">
    <name type="scientific">Macrococcoides canis</name>
    <dbReference type="NCBI Taxonomy" id="1855823"/>
    <lineage>
        <taxon>Bacteria</taxon>
        <taxon>Bacillati</taxon>
        <taxon>Bacillota</taxon>
        <taxon>Bacilli</taxon>
        <taxon>Bacillales</taxon>
        <taxon>Staphylococcaceae</taxon>
        <taxon>Macrococcoides</taxon>
    </lineage>
</organism>
<keyword evidence="3" id="KW-1185">Reference proteome</keyword>
<sequence length="114" mass="12666">MRPPMNQRVLVNKAVIDESGTPKTDKYGRPLTEKVESKARVRRKSNLIIAASGTETNTNIEIDVPSQMLVKEGEEIHFIDMDGNDGSGRVVSYEEATNVTGSRVLFRTVFVDGR</sequence>
<reference evidence="2 3" key="1">
    <citation type="journal article" date="2017" name="Int. J. Syst. Evol. Microbiol.">
        <title>Macrococcus canis sp. nov., a skin bacterium associated with infections in dogs.</title>
        <authorList>
            <person name="Gobeli Brawand S."/>
            <person name="Cotting K."/>
            <person name="Gomez-Sanz E."/>
            <person name="Collaud A."/>
            <person name="Thomann A."/>
            <person name="Brodard I."/>
            <person name="Rodriguez-Campos S."/>
            <person name="Strauss C."/>
            <person name="Perreten V."/>
        </authorList>
    </citation>
    <scope>NUCLEOTIDE SEQUENCE [LARGE SCALE GENOMIC DNA]</scope>
    <source>
        <strain evidence="2 3">KM45013</strain>
    </source>
</reference>
<evidence type="ECO:0000313" key="3">
    <source>
        <dbReference type="Proteomes" id="UP000194154"/>
    </source>
</evidence>
<dbReference type="Proteomes" id="UP000194154">
    <property type="component" value="Chromosome"/>
</dbReference>
<evidence type="ECO:0000313" key="2">
    <source>
        <dbReference type="EMBL" id="ARQ07043.1"/>
    </source>
</evidence>
<name>A0A1W7ABQ8_9STAP</name>